<feature type="compositionally biased region" description="Gly residues" evidence="1">
    <location>
        <begin position="219"/>
        <end position="236"/>
    </location>
</feature>
<keyword evidence="2" id="KW-1133">Transmembrane helix</keyword>
<evidence type="ECO:0000313" key="4">
    <source>
        <dbReference type="EMBL" id="CAF9923664.1"/>
    </source>
</evidence>
<organism evidence="4 5">
    <name type="scientific">Gomphillus americanus</name>
    <dbReference type="NCBI Taxonomy" id="1940652"/>
    <lineage>
        <taxon>Eukaryota</taxon>
        <taxon>Fungi</taxon>
        <taxon>Dikarya</taxon>
        <taxon>Ascomycota</taxon>
        <taxon>Pezizomycotina</taxon>
        <taxon>Lecanoromycetes</taxon>
        <taxon>OSLEUM clade</taxon>
        <taxon>Ostropomycetidae</taxon>
        <taxon>Ostropales</taxon>
        <taxon>Graphidaceae</taxon>
        <taxon>Gomphilloideae</taxon>
        <taxon>Gomphillus</taxon>
    </lineage>
</organism>
<keyword evidence="2" id="KW-0812">Transmembrane</keyword>
<keyword evidence="5" id="KW-1185">Reference proteome</keyword>
<comment type="caution">
    <text evidence="4">The sequence shown here is derived from an EMBL/GenBank/DDBJ whole genome shotgun (WGS) entry which is preliminary data.</text>
</comment>
<dbReference type="OrthoDB" id="10250354at2759"/>
<dbReference type="PROSITE" id="PS00636">
    <property type="entry name" value="DNAJ_1"/>
    <property type="match status" value="1"/>
</dbReference>
<proteinExistence type="predicted"/>
<evidence type="ECO:0000256" key="1">
    <source>
        <dbReference type="SAM" id="MobiDB-lite"/>
    </source>
</evidence>
<dbReference type="PANTHER" id="PTHR44873">
    <property type="entry name" value="DNAJ HOMOLOG SUBFAMILY C MEMBER 30, MITOCHONDRIAL"/>
    <property type="match status" value="1"/>
</dbReference>
<dbReference type="CDD" id="cd06257">
    <property type="entry name" value="DnaJ"/>
    <property type="match status" value="1"/>
</dbReference>
<sequence length="322" mass="35163">MQHRLLLSRLLAANTTLPPSSHLIHSHHSVPSPFFLRRTTFHTTSAHHLEDSGETHYTTLESTPTASQAHLKKQFYALSKKNHPDLHRDDISASHRFIRISTAWSILGNEAKRAQYDRELFRANPALFGSSVSAGDQPHGTRGGGPMPSGSHSSAQAAAAAAAAAAPWGARPASGLSRRRGAFRGPPPSFYRSGGWGGFGEKRRAAAEETEEAARRSADGGGDGSAAGSKGGGFAPGQGRDHADFEVPHFDREGHFRRQESVEEALKRRRSVWEEREAAEREAEISGTWARIGIVSMSLIMTGLVTVAWEWRSERKKRKGEH</sequence>
<name>A0A8H3IRU2_9LECA</name>
<feature type="region of interest" description="Disordered" evidence="1">
    <location>
        <begin position="128"/>
        <end position="245"/>
    </location>
</feature>
<evidence type="ECO:0000259" key="3">
    <source>
        <dbReference type="PROSITE" id="PS50076"/>
    </source>
</evidence>
<dbReference type="AlphaFoldDB" id="A0A8H3IRU2"/>
<accession>A0A8H3IRU2</accession>
<keyword evidence="2" id="KW-0472">Membrane</keyword>
<dbReference type="EMBL" id="CAJPDQ010000020">
    <property type="protein sequence ID" value="CAF9923664.1"/>
    <property type="molecule type" value="Genomic_DNA"/>
</dbReference>
<feature type="compositionally biased region" description="Basic and acidic residues" evidence="1">
    <location>
        <begin position="200"/>
        <end position="218"/>
    </location>
</feature>
<dbReference type="InterPro" id="IPR053025">
    <property type="entry name" value="Mito_ATP_Synthase-Asso"/>
</dbReference>
<protein>
    <recommendedName>
        <fullName evidence="3">J domain-containing protein</fullName>
    </recommendedName>
</protein>
<dbReference type="PRINTS" id="PR00625">
    <property type="entry name" value="JDOMAIN"/>
</dbReference>
<dbReference type="SUPFAM" id="SSF46565">
    <property type="entry name" value="Chaperone J-domain"/>
    <property type="match status" value="1"/>
</dbReference>
<dbReference type="Pfam" id="PF00226">
    <property type="entry name" value="DnaJ"/>
    <property type="match status" value="1"/>
</dbReference>
<feature type="compositionally biased region" description="Low complexity" evidence="1">
    <location>
        <begin position="148"/>
        <end position="175"/>
    </location>
</feature>
<dbReference type="PANTHER" id="PTHR44873:SF1">
    <property type="entry name" value="DNAJ HOMOLOG SUBFAMILY C MEMBER 30, MITOCHONDRIAL"/>
    <property type="match status" value="1"/>
</dbReference>
<gene>
    <name evidence="4" type="ORF">GOMPHAMPRED_003409</name>
</gene>
<evidence type="ECO:0000313" key="5">
    <source>
        <dbReference type="Proteomes" id="UP000664169"/>
    </source>
</evidence>
<dbReference type="InterPro" id="IPR036869">
    <property type="entry name" value="J_dom_sf"/>
</dbReference>
<dbReference type="Proteomes" id="UP000664169">
    <property type="component" value="Unassembled WGS sequence"/>
</dbReference>
<dbReference type="Gene3D" id="1.10.287.110">
    <property type="entry name" value="DnaJ domain"/>
    <property type="match status" value="1"/>
</dbReference>
<dbReference type="SMART" id="SM00271">
    <property type="entry name" value="DnaJ"/>
    <property type="match status" value="1"/>
</dbReference>
<reference evidence="4" key="1">
    <citation type="submission" date="2021-03" db="EMBL/GenBank/DDBJ databases">
        <authorList>
            <person name="Tagirdzhanova G."/>
        </authorList>
    </citation>
    <scope>NUCLEOTIDE SEQUENCE</scope>
</reference>
<dbReference type="InterPro" id="IPR001623">
    <property type="entry name" value="DnaJ_domain"/>
</dbReference>
<dbReference type="InterPro" id="IPR018253">
    <property type="entry name" value="DnaJ_domain_CS"/>
</dbReference>
<evidence type="ECO:0000256" key="2">
    <source>
        <dbReference type="SAM" id="Phobius"/>
    </source>
</evidence>
<feature type="transmembrane region" description="Helical" evidence="2">
    <location>
        <begin position="289"/>
        <end position="309"/>
    </location>
</feature>
<dbReference type="PROSITE" id="PS50076">
    <property type="entry name" value="DNAJ_2"/>
    <property type="match status" value="1"/>
</dbReference>
<feature type="domain" description="J" evidence="3">
    <location>
        <begin position="55"/>
        <end position="120"/>
    </location>
</feature>